<dbReference type="PANTHER" id="PTHR23531">
    <property type="entry name" value="QUINOLENE RESISTANCE PROTEIN NORA"/>
    <property type="match status" value="1"/>
</dbReference>
<evidence type="ECO:0000256" key="4">
    <source>
        <dbReference type="ARBA" id="ARBA00022989"/>
    </source>
</evidence>
<keyword evidence="2" id="KW-0813">Transport</keyword>
<feature type="domain" description="Major facilitator superfamily (MFS) profile" evidence="7">
    <location>
        <begin position="1"/>
        <end position="100"/>
    </location>
</feature>
<dbReference type="Pfam" id="PF07690">
    <property type="entry name" value="MFS_1"/>
    <property type="match status" value="1"/>
</dbReference>
<dbReference type="GO" id="GO:0022857">
    <property type="term" value="F:transmembrane transporter activity"/>
    <property type="evidence" value="ECO:0007669"/>
    <property type="project" value="InterPro"/>
</dbReference>
<dbReference type="InterPro" id="IPR020846">
    <property type="entry name" value="MFS_dom"/>
</dbReference>
<dbReference type="InterPro" id="IPR036259">
    <property type="entry name" value="MFS_trans_sf"/>
</dbReference>
<keyword evidence="5 6" id="KW-0472">Membrane</keyword>
<dbReference type="EMBL" id="JAUCEY010000008">
    <property type="protein sequence ID" value="MDM5454723.1"/>
    <property type="molecule type" value="Genomic_DNA"/>
</dbReference>
<dbReference type="RefSeq" id="WP_167555971.1">
    <property type="nucleotide sequence ID" value="NZ_CP011008.1"/>
</dbReference>
<accession>A0AAW7IWB2</accession>
<proteinExistence type="predicted"/>
<evidence type="ECO:0000313" key="9">
    <source>
        <dbReference type="Proteomes" id="UP001234602"/>
    </source>
</evidence>
<dbReference type="Proteomes" id="UP001234602">
    <property type="component" value="Unassembled WGS sequence"/>
</dbReference>
<evidence type="ECO:0000256" key="3">
    <source>
        <dbReference type="ARBA" id="ARBA00022692"/>
    </source>
</evidence>
<dbReference type="PANTHER" id="PTHR23531:SF2">
    <property type="entry name" value="PERMEASE"/>
    <property type="match status" value="1"/>
</dbReference>
<reference evidence="8" key="1">
    <citation type="submission" date="2023-06" db="EMBL/GenBank/DDBJ databases">
        <title>Comparative genomics of Bacillaceae isolates and their secondary metabolite potential.</title>
        <authorList>
            <person name="Song L."/>
            <person name="Nielsen L.J."/>
            <person name="Mohite O."/>
            <person name="Xu X."/>
            <person name="Weber T."/>
            <person name="Kovacs A.T."/>
        </authorList>
    </citation>
    <scope>NUCLEOTIDE SEQUENCE</scope>
    <source>
        <strain evidence="8">D8_B_37</strain>
    </source>
</reference>
<evidence type="ECO:0000259" key="7">
    <source>
        <dbReference type="PROSITE" id="PS50850"/>
    </source>
</evidence>
<comment type="caution">
    <text evidence="8">The sequence shown here is derived from an EMBL/GenBank/DDBJ whole genome shotgun (WGS) entry which is preliminary data.</text>
</comment>
<dbReference type="PROSITE" id="PS50850">
    <property type="entry name" value="MFS"/>
    <property type="match status" value="1"/>
</dbReference>
<evidence type="ECO:0000256" key="6">
    <source>
        <dbReference type="SAM" id="Phobius"/>
    </source>
</evidence>
<feature type="transmembrane region" description="Helical" evidence="6">
    <location>
        <begin position="51"/>
        <end position="69"/>
    </location>
</feature>
<feature type="transmembrane region" description="Helical" evidence="6">
    <location>
        <begin position="20"/>
        <end position="39"/>
    </location>
</feature>
<dbReference type="InterPro" id="IPR011701">
    <property type="entry name" value="MFS"/>
</dbReference>
<evidence type="ECO:0000256" key="1">
    <source>
        <dbReference type="ARBA" id="ARBA00004651"/>
    </source>
</evidence>
<dbReference type="GO" id="GO:0005886">
    <property type="term" value="C:plasma membrane"/>
    <property type="evidence" value="ECO:0007669"/>
    <property type="project" value="UniProtKB-SubCell"/>
</dbReference>
<evidence type="ECO:0000256" key="2">
    <source>
        <dbReference type="ARBA" id="ARBA00022448"/>
    </source>
</evidence>
<organism evidence="8 9">
    <name type="scientific">Peribacillus simplex</name>
    <dbReference type="NCBI Taxonomy" id="1478"/>
    <lineage>
        <taxon>Bacteria</taxon>
        <taxon>Bacillati</taxon>
        <taxon>Bacillota</taxon>
        <taxon>Bacilli</taxon>
        <taxon>Bacillales</taxon>
        <taxon>Bacillaceae</taxon>
        <taxon>Peribacillus</taxon>
    </lineage>
</organism>
<protein>
    <submittedName>
        <fullName evidence="8">MFS transporter</fullName>
    </submittedName>
</protein>
<dbReference type="InterPro" id="IPR052714">
    <property type="entry name" value="MFS_Exporter"/>
</dbReference>
<dbReference type="Gene3D" id="1.20.1250.20">
    <property type="entry name" value="MFS general substrate transporter like domains"/>
    <property type="match status" value="1"/>
</dbReference>
<evidence type="ECO:0000313" key="8">
    <source>
        <dbReference type="EMBL" id="MDM5454723.1"/>
    </source>
</evidence>
<evidence type="ECO:0000256" key="5">
    <source>
        <dbReference type="ARBA" id="ARBA00023136"/>
    </source>
</evidence>
<comment type="subcellular location">
    <subcellularLocation>
        <location evidence="1">Cell membrane</location>
        <topology evidence="1">Multi-pass membrane protein</topology>
    </subcellularLocation>
</comment>
<keyword evidence="4 6" id="KW-1133">Transmembrane helix</keyword>
<dbReference type="SUPFAM" id="SSF103473">
    <property type="entry name" value="MFS general substrate transporter"/>
    <property type="match status" value="1"/>
</dbReference>
<gene>
    <name evidence="8" type="ORF">QUF89_21615</name>
</gene>
<keyword evidence="3 6" id="KW-0812">Transmembrane</keyword>
<sequence>MRAYFTFIPIYAEALGMTSITSYFFVIFALFIILSRPFVGKLFDRKGANHIVYPFVLIFIIGMIILSQAHTMNAFLSAGAIIGEEFGVLQPAMQTLLFSQ</sequence>
<name>A0AAW7IWB2_9BACI</name>
<dbReference type="AlphaFoldDB" id="A0AAW7IWB2"/>